<evidence type="ECO:0008006" key="4">
    <source>
        <dbReference type="Google" id="ProtNLM"/>
    </source>
</evidence>
<sequence length="80" mass="8958">MGSLSTFSFSCPLCCDEKFTSHSSLRYHILSIIDNLLCTACGLRFENMLALAEHLGRECQEKEDEPEISSENIKKRGDTG</sequence>
<evidence type="ECO:0000256" key="1">
    <source>
        <dbReference type="SAM" id="MobiDB-lite"/>
    </source>
</evidence>
<protein>
    <recommendedName>
        <fullName evidence="4">C2H2-type domain-containing protein</fullName>
    </recommendedName>
</protein>
<evidence type="ECO:0000313" key="3">
    <source>
        <dbReference type="Proteomes" id="UP001162164"/>
    </source>
</evidence>
<dbReference type="Gene3D" id="3.30.160.60">
    <property type="entry name" value="Classic Zinc Finger"/>
    <property type="match status" value="1"/>
</dbReference>
<dbReference type="EMBL" id="JAPWTJ010000846">
    <property type="protein sequence ID" value="KAJ8975298.1"/>
    <property type="molecule type" value="Genomic_DNA"/>
</dbReference>
<reference evidence="2" key="1">
    <citation type="journal article" date="2023" name="Insect Mol. Biol.">
        <title>Genome sequencing provides insights into the evolution of gene families encoding plant cell wall-degrading enzymes in longhorned beetles.</title>
        <authorList>
            <person name="Shin N.R."/>
            <person name="Okamura Y."/>
            <person name="Kirsch R."/>
            <person name="Pauchet Y."/>
        </authorList>
    </citation>
    <scope>NUCLEOTIDE SEQUENCE</scope>
    <source>
        <strain evidence="2">MMC_N1</strain>
    </source>
</reference>
<comment type="caution">
    <text evidence="2">The sequence shown here is derived from an EMBL/GenBank/DDBJ whole genome shotgun (WGS) entry which is preliminary data.</text>
</comment>
<keyword evidence="3" id="KW-1185">Reference proteome</keyword>
<organism evidence="2 3">
    <name type="scientific">Molorchus minor</name>
    <dbReference type="NCBI Taxonomy" id="1323400"/>
    <lineage>
        <taxon>Eukaryota</taxon>
        <taxon>Metazoa</taxon>
        <taxon>Ecdysozoa</taxon>
        <taxon>Arthropoda</taxon>
        <taxon>Hexapoda</taxon>
        <taxon>Insecta</taxon>
        <taxon>Pterygota</taxon>
        <taxon>Neoptera</taxon>
        <taxon>Endopterygota</taxon>
        <taxon>Coleoptera</taxon>
        <taxon>Polyphaga</taxon>
        <taxon>Cucujiformia</taxon>
        <taxon>Chrysomeloidea</taxon>
        <taxon>Cerambycidae</taxon>
        <taxon>Lamiinae</taxon>
        <taxon>Monochamini</taxon>
        <taxon>Molorchus</taxon>
    </lineage>
</organism>
<dbReference type="Proteomes" id="UP001162164">
    <property type="component" value="Unassembled WGS sequence"/>
</dbReference>
<proteinExistence type="predicted"/>
<feature type="region of interest" description="Disordered" evidence="1">
    <location>
        <begin position="61"/>
        <end position="80"/>
    </location>
</feature>
<accession>A0ABQ9JBE5</accession>
<gene>
    <name evidence="2" type="ORF">NQ317_011639</name>
</gene>
<evidence type="ECO:0000313" key="2">
    <source>
        <dbReference type="EMBL" id="KAJ8975298.1"/>
    </source>
</evidence>
<name>A0ABQ9JBE5_9CUCU</name>